<organism evidence="2 3">
    <name type="scientific">Scleropages formosus</name>
    <name type="common">Asian bonytongue</name>
    <name type="synonym">Osteoglossum formosum</name>
    <dbReference type="NCBI Taxonomy" id="113540"/>
    <lineage>
        <taxon>Eukaryota</taxon>
        <taxon>Metazoa</taxon>
        <taxon>Chordata</taxon>
        <taxon>Craniata</taxon>
        <taxon>Vertebrata</taxon>
        <taxon>Euteleostomi</taxon>
        <taxon>Actinopterygii</taxon>
        <taxon>Neopterygii</taxon>
        <taxon>Teleostei</taxon>
        <taxon>Osteoglossocephala</taxon>
        <taxon>Osteoglossomorpha</taxon>
        <taxon>Osteoglossiformes</taxon>
        <taxon>Osteoglossidae</taxon>
        <taxon>Scleropages</taxon>
    </lineage>
</organism>
<accession>A0A0P7W022</accession>
<protein>
    <submittedName>
        <fullName evidence="2">Uncharacterized protein</fullName>
    </submittedName>
</protein>
<dbReference type="Proteomes" id="UP000034805">
    <property type="component" value="Unassembled WGS sequence"/>
</dbReference>
<proteinExistence type="predicted"/>
<dbReference type="EMBL" id="JARO02000147">
    <property type="protein sequence ID" value="KPP79691.1"/>
    <property type="molecule type" value="Genomic_DNA"/>
</dbReference>
<feature type="region of interest" description="Disordered" evidence="1">
    <location>
        <begin position="41"/>
        <end position="80"/>
    </location>
</feature>
<gene>
    <name evidence="2" type="ORF">Z043_100702</name>
</gene>
<evidence type="ECO:0000313" key="3">
    <source>
        <dbReference type="Proteomes" id="UP000034805"/>
    </source>
</evidence>
<comment type="caution">
    <text evidence="2">The sequence shown here is derived from an EMBL/GenBank/DDBJ whole genome shotgun (WGS) entry which is preliminary data.</text>
</comment>
<reference evidence="2 3" key="1">
    <citation type="submission" date="2015-08" db="EMBL/GenBank/DDBJ databases">
        <title>The genome of the Asian arowana (Scleropages formosus).</title>
        <authorList>
            <person name="Tan M.H."/>
            <person name="Gan H.M."/>
            <person name="Croft L.J."/>
            <person name="Austin C.M."/>
        </authorList>
    </citation>
    <scope>NUCLEOTIDE SEQUENCE [LARGE SCALE GENOMIC DNA]</scope>
    <source>
        <strain evidence="2">Aro1</strain>
    </source>
</reference>
<dbReference type="AlphaFoldDB" id="A0A0P7W022"/>
<evidence type="ECO:0000313" key="2">
    <source>
        <dbReference type="EMBL" id="KPP79691.1"/>
    </source>
</evidence>
<feature type="compositionally biased region" description="Polar residues" evidence="1">
    <location>
        <begin position="66"/>
        <end position="80"/>
    </location>
</feature>
<evidence type="ECO:0000256" key="1">
    <source>
        <dbReference type="SAM" id="MobiDB-lite"/>
    </source>
</evidence>
<feature type="non-terminal residue" evidence="2">
    <location>
        <position position="1"/>
    </location>
</feature>
<name>A0A0P7W022_SCLFO</name>
<sequence length="171" mass="19009">VEAGPGWQGEEDKTLSARSTMGNKSDYVYWLAIGMHKVTVSQSLPGNTGRKSEGGGDTPRLGRQPATRQPKQSSNPRPTTQWAVVKPAMQPHTSFHNIRRINPYLITNATQLLVQAIVISHLHYCNSFLSGLLASLQLIYNIAPHVMFNLSKRSHVSHSSFLYIGFLQLTR</sequence>